<evidence type="ECO:0000256" key="1">
    <source>
        <dbReference type="SAM" id="Phobius"/>
    </source>
</evidence>
<name>A0A919CNG5_9PROT</name>
<feature type="transmembrane region" description="Helical" evidence="1">
    <location>
        <begin position="133"/>
        <end position="154"/>
    </location>
</feature>
<gene>
    <name evidence="2" type="ORF">GCM10017083_13210</name>
</gene>
<sequence>MTRLLHLVSVLLLGLLAGFFYAYSNSVMWGLDDSAPEAAIAAMQGINRVVRNPLFAASFFGAPLATTVAAAFLWRRAGAAAGLVAVLALALCLLAVGITAVVNVPMNEALAALDPAAVDPAQAWSDYSERWTFWNHVRFAASLLAFALMTILALRPGR</sequence>
<protein>
    <submittedName>
        <fullName evidence="2">Membrane protein</fullName>
    </submittedName>
</protein>
<proteinExistence type="predicted"/>
<dbReference type="AlphaFoldDB" id="A0A919CNG5"/>
<reference evidence="2" key="1">
    <citation type="journal article" date="2014" name="Int. J. Syst. Evol. Microbiol.">
        <title>Complete genome sequence of Corynebacterium casei LMG S-19264T (=DSM 44701T), isolated from a smear-ripened cheese.</title>
        <authorList>
            <consortium name="US DOE Joint Genome Institute (JGI-PGF)"/>
            <person name="Walter F."/>
            <person name="Albersmeier A."/>
            <person name="Kalinowski J."/>
            <person name="Ruckert C."/>
        </authorList>
    </citation>
    <scope>NUCLEOTIDE SEQUENCE</scope>
    <source>
        <strain evidence="2">KCTC 42651</strain>
    </source>
</reference>
<comment type="caution">
    <text evidence="2">The sequence shown here is derived from an EMBL/GenBank/DDBJ whole genome shotgun (WGS) entry which is preliminary data.</text>
</comment>
<feature type="transmembrane region" description="Helical" evidence="1">
    <location>
        <begin position="81"/>
        <end position="102"/>
    </location>
</feature>
<dbReference type="InterPro" id="IPR013901">
    <property type="entry name" value="Anthrone_oxy"/>
</dbReference>
<keyword evidence="1" id="KW-1133">Transmembrane helix</keyword>
<keyword evidence="3" id="KW-1185">Reference proteome</keyword>
<keyword evidence="1" id="KW-0812">Transmembrane</keyword>
<dbReference type="Proteomes" id="UP000630353">
    <property type="component" value="Unassembled WGS sequence"/>
</dbReference>
<dbReference type="EMBL" id="BMZS01000003">
    <property type="protein sequence ID" value="GHD45368.1"/>
    <property type="molecule type" value="Genomic_DNA"/>
</dbReference>
<evidence type="ECO:0000313" key="3">
    <source>
        <dbReference type="Proteomes" id="UP000630353"/>
    </source>
</evidence>
<evidence type="ECO:0000313" key="2">
    <source>
        <dbReference type="EMBL" id="GHD45368.1"/>
    </source>
</evidence>
<reference evidence="2" key="2">
    <citation type="submission" date="2020-09" db="EMBL/GenBank/DDBJ databases">
        <authorList>
            <person name="Sun Q."/>
            <person name="Kim S."/>
        </authorList>
    </citation>
    <scope>NUCLEOTIDE SEQUENCE</scope>
    <source>
        <strain evidence="2">KCTC 42651</strain>
    </source>
</reference>
<keyword evidence="1" id="KW-0472">Membrane</keyword>
<dbReference type="Pfam" id="PF08592">
    <property type="entry name" value="Anthrone_oxy"/>
    <property type="match status" value="1"/>
</dbReference>
<dbReference type="RefSeq" id="WP_189988163.1">
    <property type="nucleotide sequence ID" value="NZ_BMZS01000003.1"/>
</dbReference>
<feature type="transmembrane region" description="Helical" evidence="1">
    <location>
        <begin position="54"/>
        <end position="74"/>
    </location>
</feature>
<organism evidence="2 3">
    <name type="scientific">Thalassobaculum fulvum</name>
    <dbReference type="NCBI Taxonomy" id="1633335"/>
    <lineage>
        <taxon>Bacteria</taxon>
        <taxon>Pseudomonadati</taxon>
        <taxon>Pseudomonadota</taxon>
        <taxon>Alphaproteobacteria</taxon>
        <taxon>Rhodospirillales</taxon>
        <taxon>Thalassobaculaceae</taxon>
        <taxon>Thalassobaculum</taxon>
    </lineage>
</organism>
<accession>A0A919CNG5</accession>